<dbReference type="SMART" id="SM00829">
    <property type="entry name" value="PKS_ER"/>
    <property type="match status" value="1"/>
</dbReference>
<evidence type="ECO:0000313" key="2">
    <source>
        <dbReference type="EMBL" id="KIO30118.1"/>
    </source>
</evidence>
<sequence>MSALPQNHRAVIVKEGDPRTLAVEERALPALRDDEILVKVKAVTLNPTDYKHVWNYAQLKGGSSFGCDFAGDVAYVGKDVKGWSVGDGAAGFLRGGIPDETNGSFQEYVRTRPELAWHIPKDVLTYEDAAAMGGIALSTAVTALFIRLGLPTPWNPAKEDTYVLIWAGSTSVGIFANRFAKLAGLKVATTASPKNHPLMKQLGVDLVLDYKDPEAPAKIKEWSKGQLTHAFDTISERGSTKLAAEAFGDKGGTVITLLPVQKPEDGSALATRVDPLRIYVYGGLDVSDDPQSDYAKLVEWYSELPKYAKDMKVMPIKRWPGGLDALPEALEYLKAGKASAEKIAITL</sequence>
<dbReference type="Gene3D" id="3.90.180.10">
    <property type="entry name" value="Medium-chain alcohol dehydrogenases, catalytic domain"/>
    <property type="match status" value="1"/>
</dbReference>
<dbReference type="GO" id="GO:0016651">
    <property type="term" value="F:oxidoreductase activity, acting on NAD(P)H"/>
    <property type="evidence" value="ECO:0007669"/>
    <property type="project" value="InterPro"/>
</dbReference>
<dbReference type="STRING" id="1051891.A0A0C3L8G5"/>
<dbReference type="Pfam" id="PF08240">
    <property type="entry name" value="ADH_N"/>
    <property type="match status" value="1"/>
</dbReference>
<feature type="domain" description="Enoyl reductase (ER)" evidence="1">
    <location>
        <begin position="16"/>
        <end position="345"/>
    </location>
</feature>
<dbReference type="InterPro" id="IPR011032">
    <property type="entry name" value="GroES-like_sf"/>
</dbReference>
<organism evidence="2 3">
    <name type="scientific">Tulasnella calospora MUT 4182</name>
    <dbReference type="NCBI Taxonomy" id="1051891"/>
    <lineage>
        <taxon>Eukaryota</taxon>
        <taxon>Fungi</taxon>
        <taxon>Dikarya</taxon>
        <taxon>Basidiomycota</taxon>
        <taxon>Agaricomycotina</taxon>
        <taxon>Agaricomycetes</taxon>
        <taxon>Cantharellales</taxon>
        <taxon>Tulasnellaceae</taxon>
        <taxon>Tulasnella</taxon>
    </lineage>
</organism>
<dbReference type="PANTHER" id="PTHR45348:SF2">
    <property type="entry name" value="ZINC-TYPE ALCOHOL DEHYDROGENASE-LIKE PROTEIN C2E1P3.01"/>
    <property type="match status" value="1"/>
</dbReference>
<dbReference type="OrthoDB" id="10257049at2759"/>
<dbReference type="InterPro" id="IPR020843">
    <property type="entry name" value="ER"/>
</dbReference>
<dbReference type="AlphaFoldDB" id="A0A0C3L8G5"/>
<dbReference type="EMBL" id="KN822975">
    <property type="protein sequence ID" value="KIO30118.1"/>
    <property type="molecule type" value="Genomic_DNA"/>
</dbReference>
<dbReference type="SUPFAM" id="SSF51735">
    <property type="entry name" value="NAD(P)-binding Rossmann-fold domains"/>
    <property type="match status" value="1"/>
</dbReference>
<evidence type="ECO:0000259" key="1">
    <source>
        <dbReference type="SMART" id="SM00829"/>
    </source>
</evidence>
<dbReference type="InterPro" id="IPR047122">
    <property type="entry name" value="Trans-enoyl_RdTase-like"/>
</dbReference>
<dbReference type="InterPro" id="IPR013154">
    <property type="entry name" value="ADH-like_N"/>
</dbReference>
<dbReference type="SUPFAM" id="SSF50129">
    <property type="entry name" value="GroES-like"/>
    <property type="match status" value="1"/>
</dbReference>
<protein>
    <recommendedName>
        <fullName evidence="1">Enoyl reductase (ER) domain-containing protein</fullName>
    </recommendedName>
</protein>
<dbReference type="Pfam" id="PF00107">
    <property type="entry name" value="ADH_zinc_N"/>
    <property type="match status" value="1"/>
</dbReference>
<dbReference type="HOGENOM" id="CLU_026673_16_1_1"/>
<dbReference type="Gene3D" id="3.40.50.720">
    <property type="entry name" value="NAD(P)-binding Rossmann-like Domain"/>
    <property type="match status" value="1"/>
</dbReference>
<accession>A0A0C3L8G5</accession>
<dbReference type="CDD" id="cd08249">
    <property type="entry name" value="enoyl_reductase_like"/>
    <property type="match status" value="1"/>
</dbReference>
<evidence type="ECO:0000313" key="3">
    <source>
        <dbReference type="Proteomes" id="UP000054248"/>
    </source>
</evidence>
<name>A0A0C3L8G5_9AGAM</name>
<dbReference type="InterPro" id="IPR036291">
    <property type="entry name" value="NAD(P)-bd_dom_sf"/>
</dbReference>
<reference evidence="3" key="2">
    <citation type="submission" date="2015-01" db="EMBL/GenBank/DDBJ databases">
        <title>Evolutionary Origins and Diversification of the Mycorrhizal Mutualists.</title>
        <authorList>
            <consortium name="DOE Joint Genome Institute"/>
            <consortium name="Mycorrhizal Genomics Consortium"/>
            <person name="Kohler A."/>
            <person name="Kuo A."/>
            <person name="Nagy L.G."/>
            <person name="Floudas D."/>
            <person name="Copeland A."/>
            <person name="Barry K.W."/>
            <person name="Cichocki N."/>
            <person name="Veneault-Fourrey C."/>
            <person name="LaButti K."/>
            <person name="Lindquist E.A."/>
            <person name="Lipzen A."/>
            <person name="Lundell T."/>
            <person name="Morin E."/>
            <person name="Murat C."/>
            <person name="Riley R."/>
            <person name="Ohm R."/>
            <person name="Sun H."/>
            <person name="Tunlid A."/>
            <person name="Henrissat B."/>
            <person name="Grigoriev I.V."/>
            <person name="Hibbett D.S."/>
            <person name="Martin F."/>
        </authorList>
    </citation>
    <scope>NUCLEOTIDE SEQUENCE [LARGE SCALE GENOMIC DNA]</scope>
    <source>
        <strain evidence="3">MUT 4182</strain>
    </source>
</reference>
<dbReference type="Proteomes" id="UP000054248">
    <property type="component" value="Unassembled WGS sequence"/>
</dbReference>
<gene>
    <name evidence="2" type="ORF">M407DRAFT_242320</name>
</gene>
<dbReference type="PANTHER" id="PTHR45348">
    <property type="entry name" value="HYPOTHETICAL OXIDOREDUCTASE (EUROFUNG)"/>
    <property type="match status" value="1"/>
</dbReference>
<reference evidence="2 3" key="1">
    <citation type="submission" date="2014-04" db="EMBL/GenBank/DDBJ databases">
        <authorList>
            <consortium name="DOE Joint Genome Institute"/>
            <person name="Kuo A."/>
            <person name="Girlanda M."/>
            <person name="Perotto S."/>
            <person name="Kohler A."/>
            <person name="Nagy L.G."/>
            <person name="Floudas D."/>
            <person name="Copeland A."/>
            <person name="Barry K.W."/>
            <person name="Cichocki N."/>
            <person name="Veneault-Fourrey C."/>
            <person name="LaButti K."/>
            <person name="Lindquist E.A."/>
            <person name="Lipzen A."/>
            <person name="Lundell T."/>
            <person name="Morin E."/>
            <person name="Murat C."/>
            <person name="Sun H."/>
            <person name="Tunlid A."/>
            <person name="Henrissat B."/>
            <person name="Grigoriev I.V."/>
            <person name="Hibbett D.S."/>
            <person name="Martin F."/>
            <person name="Nordberg H.P."/>
            <person name="Cantor M.N."/>
            <person name="Hua S.X."/>
        </authorList>
    </citation>
    <scope>NUCLEOTIDE SEQUENCE [LARGE SCALE GENOMIC DNA]</scope>
    <source>
        <strain evidence="2 3">MUT 4182</strain>
    </source>
</reference>
<dbReference type="InterPro" id="IPR013149">
    <property type="entry name" value="ADH-like_C"/>
</dbReference>
<keyword evidence="3" id="KW-1185">Reference proteome</keyword>
<proteinExistence type="predicted"/>